<reference evidence="2 3" key="1">
    <citation type="submission" date="2020-09" db="EMBL/GenBank/DDBJ databases">
        <title>Methylomonas albis sp. nov. and Methylomonas fluvii sp. nov.: Two cold-adapted methanotrophs from the River Elbe and an amended description of Methylovulum psychrotolerans strain Eb1.</title>
        <authorList>
            <person name="Bussmann I.K."/>
            <person name="Klings K.-W."/>
            <person name="Warnstedt J."/>
            <person name="Hoppert M."/>
            <person name="Saborowski A."/>
            <person name="Horn F."/>
            <person name="Liebner S."/>
        </authorList>
    </citation>
    <scope>NUCLEOTIDE SEQUENCE [LARGE SCALE GENOMIC DNA]</scope>
    <source>
        <strain evidence="2 3">EbA</strain>
    </source>
</reference>
<dbReference type="InterPro" id="IPR054545">
    <property type="entry name" value="ApeI-like"/>
</dbReference>
<accession>A0ABR9D368</accession>
<evidence type="ECO:0000259" key="1">
    <source>
        <dbReference type="Pfam" id="PF22818"/>
    </source>
</evidence>
<feature type="domain" description="ApeI dehydratase-like" evidence="1">
    <location>
        <begin position="17"/>
        <end position="118"/>
    </location>
</feature>
<keyword evidence="3" id="KW-1185">Reference proteome</keyword>
<evidence type="ECO:0000313" key="2">
    <source>
        <dbReference type="EMBL" id="MBD9356332.1"/>
    </source>
</evidence>
<dbReference type="InterPro" id="IPR016962">
    <property type="entry name" value="Dehydrase_ECs4332_prd"/>
</dbReference>
<gene>
    <name evidence="2" type="ORF">IE877_10590</name>
</gene>
<protein>
    <submittedName>
        <fullName evidence="2">AMP-dependent synthetase</fullName>
    </submittedName>
</protein>
<dbReference type="SUPFAM" id="SSF54637">
    <property type="entry name" value="Thioesterase/thiol ester dehydrase-isomerase"/>
    <property type="match status" value="1"/>
</dbReference>
<dbReference type="InterPro" id="IPR029069">
    <property type="entry name" value="HotDog_dom_sf"/>
</dbReference>
<dbReference type="RefSeq" id="WP_192374693.1">
    <property type="nucleotide sequence ID" value="NZ_CAJHIV010000001.1"/>
</dbReference>
<name>A0ABR9D368_9GAMM</name>
<dbReference type="Gene3D" id="3.10.129.10">
    <property type="entry name" value="Hotdog Thioesterase"/>
    <property type="match status" value="1"/>
</dbReference>
<sequence length="126" mass="14239">MSTLIAQAVLFPEILNEQTQADSAVLGLRIPTDLTYFNGHFDEIAVVPGVVQIQWAVHYARQYLGLTRVFSHMESVKFKELLLPGQQLELALALQYLPAANKLSFCYRSVSCEYSSGRIYFHDDLV</sequence>
<dbReference type="Proteomes" id="UP000652176">
    <property type="component" value="Unassembled WGS sequence"/>
</dbReference>
<evidence type="ECO:0000313" key="3">
    <source>
        <dbReference type="Proteomes" id="UP000652176"/>
    </source>
</evidence>
<dbReference type="Pfam" id="PF22818">
    <property type="entry name" value="ApeI-like"/>
    <property type="match status" value="1"/>
</dbReference>
<dbReference type="EMBL" id="JACXSS010000001">
    <property type="protein sequence ID" value="MBD9356332.1"/>
    <property type="molecule type" value="Genomic_DNA"/>
</dbReference>
<organism evidence="2 3">
    <name type="scientific">Methylomonas albis</name>
    <dbReference type="NCBI Taxonomy" id="1854563"/>
    <lineage>
        <taxon>Bacteria</taxon>
        <taxon>Pseudomonadati</taxon>
        <taxon>Pseudomonadota</taxon>
        <taxon>Gammaproteobacteria</taxon>
        <taxon>Methylococcales</taxon>
        <taxon>Methylococcaceae</taxon>
        <taxon>Methylomonas</taxon>
    </lineage>
</organism>
<dbReference type="PIRSF" id="PIRSF030962">
    <property type="entry name" value="Dehydrase_ECs4332_prd"/>
    <property type="match status" value="1"/>
</dbReference>
<proteinExistence type="predicted"/>
<comment type="caution">
    <text evidence="2">The sequence shown here is derived from an EMBL/GenBank/DDBJ whole genome shotgun (WGS) entry which is preliminary data.</text>
</comment>